<evidence type="ECO:0000313" key="3">
    <source>
        <dbReference type="Proteomes" id="UP000276770"/>
    </source>
</evidence>
<organism evidence="2 3">
    <name type="scientific">Falsibacillus albus</name>
    <dbReference type="NCBI Taxonomy" id="2478915"/>
    <lineage>
        <taxon>Bacteria</taxon>
        <taxon>Bacillati</taxon>
        <taxon>Bacillota</taxon>
        <taxon>Bacilli</taxon>
        <taxon>Bacillales</taxon>
        <taxon>Bacillaceae</taxon>
        <taxon>Falsibacillus</taxon>
    </lineage>
</organism>
<dbReference type="GO" id="GO:0016740">
    <property type="term" value="F:transferase activity"/>
    <property type="evidence" value="ECO:0007669"/>
    <property type="project" value="UniProtKB-KW"/>
</dbReference>
<dbReference type="Proteomes" id="UP000276770">
    <property type="component" value="Unassembled WGS sequence"/>
</dbReference>
<evidence type="ECO:0000259" key="1">
    <source>
        <dbReference type="Pfam" id="PF04230"/>
    </source>
</evidence>
<accession>A0A3L7JWW3</accession>
<keyword evidence="3" id="KW-1185">Reference proteome</keyword>
<dbReference type="InterPro" id="IPR007345">
    <property type="entry name" value="Polysacch_pyruvyl_Trfase"/>
</dbReference>
<reference evidence="2 3" key="1">
    <citation type="submission" date="2018-10" db="EMBL/GenBank/DDBJ databases">
        <title>Falsibacillus sp. genome draft.</title>
        <authorList>
            <person name="Shi S."/>
        </authorList>
    </citation>
    <scope>NUCLEOTIDE SEQUENCE [LARGE SCALE GENOMIC DNA]</scope>
    <source>
        <strain evidence="2 3">GY 10110</strain>
    </source>
</reference>
<dbReference type="EMBL" id="RCVZ01000008">
    <property type="protein sequence ID" value="RLQ94815.1"/>
    <property type="molecule type" value="Genomic_DNA"/>
</dbReference>
<dbReference type="PANTHER" id="PTHR36836:SF1">
    <property type="entry name" value="COLANIC ACID BIOSYNTHESIS PROTEIN WCAK"/>
    <property type="match status" value="1"/>
</dbReference>
<dbReference type="Pfam" id="PF04230">
    <property type="entry name" value="PS_pyruv_trans"/>
    <property type="match status" value="1"/>
</dbReference>
<name>A0A3L7JWW3_9BACI</name>
<dbReference type="PANTHER" id="PTHR36836">
    <property type="entry name" value="COLANIC ACID BIOSYNTHESIS PROTEIN WCAK"/>
    <property type="match status" value="1"/>
</dbReference>
<comment type="caution">
    <text evidence="2">The sequence shown here is derived from an EMBL/GenBank/DDBJ whole genome shotgun (WGS) entry which is preliminary data.</text>
</comment>
<proteinExistence type="predicted"/>
<protein>
    <submittedName>
        <fullName evidence="2">Polysaccharide pyruvyl transferase family protein</fullName>
    </submittedName>
</protein>
<sequence length="377" mass="43516">MDIKFIGGKTVNAIVDVYLDNNLGDNIMGEMLINFLQKNDIKCYLLINNEFTYSNFIDKFSDVDIINNIDKEVIKEKAIDFYIRVGGSIFPHNTAADGIFRYHTLLQYKMMKQNGVKIFILGCNVGPFKSSIGIGATKGIIKTSNLITCRDKKTYDFISKIKKKDFFIFPDIVFSRKDLRKKNKKENDVLGISTYTGYTKELIKYNYDYTKMMCGIVNKYLLEKRNGKVKLFVFDSGYNSDYPTSHRIYDSVKDKKRIEIIDFSGNIYDFMDEFYKCSVMIGTRFHSIVLALLCNTPILPVIYSNKTRNLLSDLNYQGEIIKIQNCRDVNINRVTNSIINGIGLLDSIDNKILEDSEGHLNILYRYIIKNVETVDKK</sequence>
<dbReference type="AlphaFoldDB" id="A0A3L7JWW3"/>
<evidence type="ECO:0000313" key="2">
    <source>
        <dbReference type="EMBL" id="RLQ94815.1"/>
    </source>
</evidence>
<gene>
    <name evidence="2" type="ORF">D9X91_12540</name>
</gene>
<feature type="domain" description="Polysaccharide pyruvyl transferase" evidence="1">
    <location>
        <begin position="22"/>
        <end position="305"/>
    </location>
</feature>
<keyword evidence="2" id="KW-0808">Transferase</keyword>